<evidence type="ECO:0000256" key="4">
    <source>
        <dbReference type="SAM" id="MobiDB-lite"/>
    </source>
</evidence>
<evidence type="ECO:0000313" key="5">
    <source>
        <dbReference type="EMBL" id="KAF3853398.1"/>
    </source>
</evidence>
<dbReference type="Gene3D" id="2.130.10.10">
    <property type="entry name" value="YVTN repeat-like/Quinoprotein amine dehydrogenase"/>
    <property type="match status" value="3"/>
</dbReference>
<dbReference type="InterPro" id="IPR051242">
    <property type="entry name" value="WD-EF-hand_domain"/>
</dbReference>
<dbReference type="InterPro" id="IPR019775">
    <property type="entry name" value="WD40_repeat_CS"/>
</dbReference>
<dbReference type="PANTHER" id="PTHR44324:SF3">
    <property type="entry name" value="WD REPEAT-CONTAINING PROTEIN 49-LIKE"/>
    <property type="match status" value="1"/>
</dbReference>
<feature type="repeat" description="WD" evidence="3">
    <location>
        <begin position="404"/>
        <end position="433"/>
    </location>
</feature>
<dbReference type="PANTHER" id="PTHR44324">
    <property type="entry name" value="WD40 REPEAT DOMAIN 95"/>
    <property type="match status" value="1"/>
</dbReference>
<protein>
    <submittedName>
        <fullName evidence="5">Uncharacterized protein</fullName>
    </submittedName>
</protein>
<dbReference type="SMART" id="SM00320">
    <property type="entry name" value="WD40"/>
    <property type="match status" value="6"/>
</dbReference>
<evidence type="ECO:0000256" key="1">
    <source>
        <dbReference type="ARBA" id="ARBA00022574"/>
    </source>
</evidence>
<dbReference type="InterPro" id="IPR015943">
    <property type="entry name" value="WD40/YVTN_repeat-like_dom_sf"/>
</dbReference>
<dbReference type="OrthoDB" id="10251381at2759"/>
<proteinExistence type="predicted"/>
<comment type="caution">
    <text evidence="5">The sequence shown here is derived from an EMBL/GenBank/DDBJ whole genome shotgun (WGS) entry which is preliminary data.</text>
</comment>
<dbReference type="InterPro" id="IPR036322">
    <property type="entry name" value="WD40_repeat_dom_sf"/>
</dbReference>
<name>A0A7J5YZB6_DISMA</name>
<evidence type="ECO:0000313" key="6">
    <source>
        <dbReference type="Proteomes" id="UP000518266"/>
    </source>
</evidence>
<keyword evidence="6" id="KW-1185">Reference proteome</keyword>
<feature type="region of interest" description="Disordered" evidence="4">
    <location>
        <begin position="321"/>
        <end position="343"/>
    </location>
</feature>
<dbReference type="AlphaFoldDB" id="A0A7J5YZB6"/>
<evidence type="ECO:0000256" key="3">
    <source>
        <dbReference type="PROSITE-ProRule" id="PRU00221"/>
    </source>
</evidence>
<dbReference type="PROSITE" id="PS00678">
    <property type="entry name" value="WD_REPEATS_1"/>
    <property type="match status" value="1"/>
</dbReference>
<gene>
    <name evidence="5" type="ORF">F7725_014086</name>
</gene>
<dbReference type="InterPro" id="IPR001680">
    <property type="entry name" value="WD40_rpt"/>
</dbReference>
<sequence>MKLEKFREVMRSVVGPDVEDTWVERFFSEVDISCSGQVRWQQLCSYLLLEFRERESLHPQSRSAGQTAADQTLLPQQVRLVAVSHPPPLRYISVSKGGQISVWSSGLHILKTLGLAGDPTEEVASTRRFRGWTSDAVYMGNVHTVAIATDCRDLHFINVSTGAVFQDAHLFGFRSVPTALCYWHDAQSPEQPSLLLMGDDKGGVHLLWFLNPSKGLFKSPSKTESGPQRIFFPEPITRVMFEPGTNVVMTSSESDNTSVVFMNVILKQEPYIWTFKQLMVTGGCDRAVRLWTRFITSRPVASLLGHRTAVLDGLGHFQPSVSEERRPAVPLPAAGSNPRTRKLPLPVATPPLTEQPLLAVACKDYLAVLSLSERRRGGGGWLTDEGREPGPNIQSGPPLSCALYNPTLRQVATGHEDSSVSLWDVETGRRRLQILNAHGEEGITCMALDSSHRRLITGVRNGTIKPVDTSEVTGLTCLHDNQFLTVGWSRRVAQYDVAAAKDLYVRADMSWKSSGVHKSDILAVSQCSPLGVIATGSYDGEVIIWRLETQGPEVEKPRRPGVIAGRLSLLLASLDRHTPMFYSPEQPGERVLSLSSDQPQNTILVSGDTTGWLQIWDISDYGLDVQHDESPVCERPPLLQRWRAHERALVSVDVFEVSGRLFVLQPRVMALLDCGQRREILWVSSDRRLCGISQSQRLIKGLRVTKWCSKVKYLDTPSGIEHHRRNAALKKLPK</sequence>
<keyword evidence="1 3" id="KW-0853">WD repeat</keyword>
<organism evidence="5 6">
    <name type="scientific">Dissostichus mawsoni</name>
    <name type="common">Antarctic cod</name>
    <dbReference type="NCBI Taxonomy" id="36200"/>
    <lineage>
        <taxon>Eukaryota</taxon>
        <taxon>Metazoa</taxon>
        <taxon>Chordata</taxon>
        <taxon>Craniata</taxon>
        <taxon>Vertebrata</taxon>
        <taxon>Euteleostomi</taxon>
        <taxon>Actinopterygii</taxon>
        <taxon>Neopterygii</taxon>
        <taxon>Teleostei</taxon>
        <taxon>Neoteleostei</taxon>
        <taxon>Acanthomorphata</taxon>
        <taxon>Eupercaria</taxon>
        <taxon>Perciformes</taxon>
        <taxon>Notothenioidei</taxon>
        <taxon>Nototheniidae</taxon>
        <taxon>Dissostichus</taxon>
    </lineage>
</organism>
<dbReference type="EMBL" id="JAAKFY010000008">
    <property type="protein sequence ID" value="KAF3853398.1"/>
    <property type="molecule type" value="Genomic_DNA"/>
</dbReference>
<dbReference type="Proteomes" id="UP000518266">
    <property type="component" value="Unassembled WGS sequence"/>
</dbReference>
<dbReference type="PROSITE" id="PS50082">
    <property type="entry name" value="WD_REPEATS_2"/>
    <property type="match status" value="1"/>
</dbReference>
<dbReference type="Pfam" id="PF00400">
    <property type="entry name" value="WD40"/>
    <property type="match status" value="2"/>
</dbReference>
<accession>A0A7J5YZB6</accession>
<keyword evidence="2" id="KW-0677">Repeat</keyword>
<dbReference type="SUPFAM" id="SSF50978">
    <property type="entry name" value="WD40 repeat-like"/>
    <property type="match status" value="2"/>
</dbReference>
<reference evidence="5 6" key="1">
    <citation type="submission" date="2020-03" db="EMBL/GenBank/DDBJ databases">
        <title>Dissostichus mawsoni Genome sequencing and assembly.</title>
        <authorList>
            <person name="Park H."/>
        </authorList>
    </citation>
    <scope>NUCLEOTIDE SEQUENCE [LARGE SCALE GENOMIC DNA]</scope>
    <source>
        <strain evidence="5">DM0001</strain>
        <tissue evidence="5">Muscle</tissue>
    </source>
</reference>
<evidence type="ECO:0000256" key="2">
    <source>
        <dbReference type="ARBA" id="ARBA00022737"/>
    </source>
</evidence>